<dbReference type="PANTHER" id="PTHR24198:SF165">
    <property type="entry name" value="ANKYRIN REPEAT-CONTAINING PROTEIN-RELATED"/>
    <property type="match status" value="1"/>
</dbReference>
<protein>
    <submittedName>
        <fullName evidence="5">Uncharacterized protein</fullName>
    </submittedName>
</protein>
<dbReference type="InterPro" id="IPR036770">
    <property type="entry name" value="Ankyrin_rpt-contain_sf"/>
</dbReference>
<keyword evidence="6" id="KW-1185">Reference proteome</keyword>
<dbReference type="EMBL" id="CADCXV010001147">
    <property type="protein sequence ID" value="CAB0042013.1"/>
    <property type="molecule type" value="Genomic_DNA"/>
</dbReference>
<dbReference type="Gene3D" id="1.25.40.20">
    <property type="entry name" value="Ankyrin repeat-containing domain"/>
    <property type="match status" value="5"/>
</dbReference>
<feature type="region of interest" description="Disordered" evidence="4">
    <location>
        <begin position="1907"/>
        <end position="1939"/>
    </location>
</feature>
<feature type="region of interest" description="Disordered" evidence="4">
    <location>
        <begin position="408"/>
        <end position="445"/>
    </location>
</feature>
<feature type="repeat" description="ANK" evidence="3">
    <location>
        <begin position="808"/>
        <end position="840"/>
    </location>
</feature>
<keyword evidence="1" id="KW-0677">Repeat</keyword>
<dbReference type="Pfam" id="PF12796">
    <property type="entry name" value="Ank_2"/>
    <property type="match status" value="3"/>
</dbReference>
<feature type="region of interest" description="Disordered" evidence="4">
    <location>
        <begin position="359"/>
        <end position="396"/>
    </location>
</feature>
<evidence type="ECO:0000313" key="5">
    <source>
        <dbReference type="EMBL" id="CAB0042013.1"/>
    </source>
</evidence>
<dbReference type="SUPFAM" id="SSF48403">
    <property type="entry name" value="Ankyrin repeat"/>
    <property type="match status" value="3"/>
</dbReference>
<evidence type="ECO:0000256" key="4">
    <source>
        <dbReference type="SAM" id="MobiDB-lite"/>
    </source>
</evidence>
<feature type="repeat" description="ANK" evidence="3">
    <location>
        <begin position="1463"/>
        <end position="1495"/>
    </location>
</feature>
<evidence type="ECO:0000256" key="2">
    <source>
        <dbReference type="ARBA" id="ARBA00023043"/>
    </source>
</evidence>
<sequence>MSQENQIDGKSHEFLHKLFHFISDYEGQLPNLRDIFRPEAIDWLITKSMKDSYENQRDKPNPVVDFAINSGYKDEPKVGEDGKPLSRHTTPVHLVFQNAWMYVIPAFLPDLFKIYDRFDVNYTDENGFTHFHAACMLGCTDVVEKFLELGQDPNCPAPEMGDSPLSLAVINDRMDVFKLLLRSGADPNLANAEGLTPLHCIITCQSCNKHDFLDMFFKINKEAGQPIEVDARDKKGRTPLELALTTMLPRDQVSTLLDNGADLSSFIFPSKTEFIEELKNFKYDLNAIFGLLSGAMAIVEQLEKRGYELSRSDALTIMTLFKEYKLLEKSKDNAKLPLRQLLRTSANIGKMEVHAFGGQLGYRGGATRSPRRDARSDRQMEGSTSRPPGNLSEMGNRASSLGFHEFSYSRTQSSRQSIDRVRGSQRLPERARPRRRRQAAAAPYHDTASRRWRQLIDELFEIYHRLDANYVDEAGFTHFHAACQAGRQDLVLNFSSVIARFWRYKPFDYHEKKYGLFKKSEDFEEYLFDDEEFLIIAKKVMISSSLSFYDLIWLGAKEIAKLLITEDYFKFWRSSELWEVSDGPTSEACIVHLSEKISRGFFRRWAVDSFMELTHYKLPILCSETIIEQLKNEDLWKISLSAAGQKNQNCSKQLNEKVDRDIDEKSHEFLRQLYSFICNYKGQLPNLRDIFRPEAIEWLLTESIKSKRMDPDPLVHFVINSGYKDEPVIGEGGKPSSRRTTPIHHASRISYENYIIPDLFKIYDRYDVNYTDEDDYTHFHIACENDCDDVVEKFLEHGVDPNCLEQPTGESPLHLALLNNSEQVFKLLLRSGADPNLANAEGSTPLHMICRNEYYDRYAILLFEISQEKYHPIQVGAVDESGDTPLHLAVAECYKVIESLLRRGADPNAANAEGLTPLHIICKRDKYDNHVDECHNLLKKFFDINDDMQQTLRVDARDELGRTPLQLAVANLLPDEVDVLLNRGAHLSSFVFPTENYFSVKVNKKLKWMKGCNISLNYKLSIASGALGVVRQLEKRGYELKRNEALSIMTLFDKYGLFEKSEDFEDYLFDDEEFLIKAREIKISSSLSFYDLIWLGAKETAKLLTTEDYFKFWRSSELWEVSDGPTSEACILHLSEKISRGFFRRWAVDSFMELTHYKLPILCSETIIEQLKNEDLWKISLSAAGQKVDQVVEVDARDESDSTPLELAVVNIFPDAIDVLLDHGADLSDFVFPSEDDFDEELQLEDFDSNFLVTLASGILAVVERLEKRGYEFDRSDAMTIMKVITKYGWLEKSDDIDEDWYDDEEFAGQAKEFMNMPDEKRREFFRKLYTFIRGYKGELPNLRDIFRTEAIDGLLTECAENNRRDAASLFDFVIHTDYKDEPDVGEDGKPKSRRTTAIHRAAKDHKNYIIPELFKIYDRFDVNYTDEDGLSHFHIACVNYCDDVVEKFLEHGVDPNCLEQPTGESPLHLALIYDRRRVFELLLRHGANPNLANSKGSTPLHTICRNPYYNEYATLLFEISQEKYHPIQLNAMDESGNTPLHLAVAEGHCKLIEALLRRGADPNAADAEGSTPLHYICQRSKLDNQEAECHDLAELFFEINDKLKRPVKVDAKDKLGRTSLQLAVANLLPDEVDILLNRGADLSSFVFPTAKQFDEGLERLQDGNISLNHQLSEASGALGVVKELEKRGYQLDLNDALLIMRLFVKYRWFGKSDDINDDWYDDDEEFATDSKQIMISSSLSLHDLIQLEPTEVTRLLNTTEDHFKFWRASELWEVSAGPTAEACAAHLCEKISRGFFRTWAMASIMELMHHRLPYLSCHMVIKKLNSNDMWRICLAAAGYIKAPQQQPPAKLSRELLRDISWLWLGRSRRGERSAHATTKPRRRAPPPPPRALRVFSRERVCNVPKPAAAAVSGRAPSRLQQQQRQQPPSAAPNAADTTIPTDRRAFFALLL</sequence>
<dbReference type="Proteomes" id="UP000479190">
    <property type="component" value="Unassembled WGS sequence"/>
</dbReference>
<dbReference type="PANTHER" id="PTHR24198">
    <property type="entry name" value="ANKYRIN REPEAT AND PROTEIN KINASE DOMAIN-CONTAINING PROTEIN"/>
    <property type="match status" value="1"/>
</dbReference>
<feature type="compositionally biased region" description="Low complexity" evidence="4">
    <location>
        <begin position="1915"/>
        <end position="1936"/>
    </location>
</feature>
<dbReference type="SMART" id="SM00248">
    <property type="entry name" value="ANK"/>
    <property type="match status" value="17"/>
</dbReference>
<feature type="compositionally biased region" description="Basic and acidic residues" evidence="4">
    <location>
        <begin position="370"/>
        <end position="380"/>
    </location>
</feature>
<evidence type="ECO:0000313" key="6">
    <source>
        <dbReference type="Proteomes" id="UP000479190"/>
    </source>
</evidence>
<keyword evidence="2 3" id="KW-0040">ANK repeat</keyword>
<gene>
    <name evidence="5" type="ORF">TBRA_LOCUS13656</name>
</gene>
<feature type="repeat" description="ANK" evidence="3">
    <location>
        <begin position="160"/>
        <end position="192"/>
    </location>
</feature>
<dbReference type="PROSITE" id="PS50088">
    <property type="entry name" value="ANK_REPEAT"/>
    <property type="match status" value="6"/>
</dbReference>
<feature type="region of interest" description="Disordered" evidence="4">
    <location>
        <begin position="1872"/>
        <end position="1892"/>
    </location>
</feature>
<name>A0A6H5IWF1_9HYME</name>
<organism evidence="5 6">
    <name type="scientific">Trichogramma brassicae</name>
    <dbReference type="NCBI Taxonomy" id="86971"/>
    <lineage>
        <taxon>Eukaryota</taxon>
        <taxon>Metazoa</taxon>
        <taxon>Ecdysozoa</taxon>
        <taxon>Arthropoda</taxon>
        <taxon>Hexapoda</taxon>
        <taxon>Insecta</taxon>
        <taxon>Pterygota</taxon>
        <taxon>Neoptera</taxon>
        <taxon>Endopterygota</taxon>
        <taxon>Hymenoptera</taxon>
        <taxon>Apocrita</taxon>
        <taxon>Proctotrupomorpha</taxon>
        <taxon>Chalcidoidea</taxon>
        <taxon>Trichogrammatidae</taxon>
        <taxon>Trichogramma</taxon>
    </lineage>
</organism>
<dbReference type="OrthoDB" id="6362414at2759"/>
<accession>A0A6H5IWF1</accession>
<dbReference type="InterPro" id="IPR002110">
    <property type="entry name" value="Ankyrin_rpt"/>
</dbReference>
<proteinExistence type="predicted"/>
<dbReference type="PROSITE" id="PS50297">
    <property type="entry name" value="ANK_REP_REGION"/>
    <property type="match status" value="4"/>
</dbReference>
<feature type="repeat" description="ANK" evidence="3">
    <location>
        <begin position="1536"/>
        <end position="1568"/>
    </location>
</feature>
<feature type="repeat" description="ANK" evidence="3">
    <location>
        <begin position="774"/>
        <end position="806"/>
    </location>
</feature>
<reference evidence="5 6" key="1">
    <citation type="submission" date="2020-02" db="EMBL/GenBank/DDBJ databases">
        <authorList>
            <person name="Ferguson B K."/>
        </authorList>
    </citation>
    <scope>NUCLEOTIDE SEQUENCE [LARGE SCALE GENOMIC DNA]</scope>
</reference>
<feature type="repeat" description="ANK" evidence="3">
    <location>
        <begin position="881"/>
        <end position="912"/>
    </location>
</feature>
<feature type="compositionally biased region" description="Basic and acidic residues" evidence="4">
    <location>
        <begin position="417"/>
        <end position="431"/>
    </location>
</feature>
<evidence type="ECO:0000256" key="3">
    <source>
        <dbReference type="PROSITE-ProRule" id="PRU00023"/>
    </source>
</evidence>
<evidence type="ECO:0000256" key="1">
    <source>
        <dbReference type="ARBA" id="ARBA00022737"/>
    </source>
</evidence>